<dbReference type="PANTHER" id="PTHR33164">
    <property type="entry name" value="TRANSCRIPTIONAL REGULATOR, MARR FAMILY"/>
    <property type="match status" value="1"/>
</dbReference>
<dbReference type="PRINTS" id="PR00598">
    <property type="entry name" value="HTHMARR"/>
</dbReference>
<dbReference type="PANTHER" id="PTHR33164:SF89">
    <property type="entry name" value="MARR FAMILY REGULATORY PROTEIN"/>
    <property type="match status" value="1"/>
</dbReference>
<dbReference type="EMBL" id="PXYT01000013">
    <property type="protein sequence ID" value="PSR30052.1"/>
    <property type="molecule type" value="Genomic_DNA"/>
</dbReference>
<organism evidence="2 3">
    <name type="scientific">Sulfobacillus benefaciens</name>
    <dbReference type="NCBI Taxonomy" id="453960"/>
    <lineage>
        <taxon>Bacteria</taxon>
        <taxon>Bacillati</taxon>
        <taxon>Bacillota</taxon>
        <taxon>Clostridia</taxon>
        <taxon>Eubacteriales</taxon>
        <taxon>Clostridiales Family XVII. Incertae Sedis</taxon>
        <taxon>Sulfobacillus</taxon>
    </lineage>
</organism>
<dbReference type="InterPro" id="IPR039422">
    <property type="entry name" value="MarR/SlyA-like"/>
</dbReference>
<name>A0A2T2X6D1_9FIRM</name>
<evidence type="ECO:0000313" key="2">
    <source>
        <dbReference type="EMBL" id="PSR30052.1"/>
    </source>
</evidence>
<dbReference type="PROSITE" id="PS50995">
    <property type="entry name" value="HTH_MARR_2"/>
    <property type="match status" value="1"/>
</dbReference>
<dbReference type="Proteomes" id="UP000242699">
    <property type="component" value="Unassembled WGS sequence"/>
</dbReference>
<proteinExistence type="predicted"/>
<dbReference type="Gene3D" id="1.10.10.10">
    <property type="entry name" value="Winged helix-like DNA-binding domain superfamily/Winged helix DNA-binding domain"/>
    <property type="match status" value="1"/>
</dbReference>
<accession>A0A2T2X6D1</accession>
<sequence>MLVLFCGEEKTVDQEKAEALFDAAFRVLRMMARQFAQDRGPAHITPTQYHILYLIRDRQTLTLMDMAKHLQVSAPTATRAVDALVQKQMLSKERDPQDRRLVWLRLSEEGIRLLARQRAERVKFLAREADARLTEQEQDQLIFVLNKLIPPASFEEQ</sequence>
<evidence type="ECO:0000259" key="1">
    <source>
        <dbReference type="PROSITE" id="PS50995"/>
    </source>
</evidence>
<dbReference type="InterPro" id="IPR000835">
    <property type="entry name" value="HTH_MarR-typ"/>
</dbReference>
<evidence type="ECO:0000313" key="3">
    <source>
        <dbReference type="Proteomes" id="UP000242699"/>
    </source>
</evidence>
<dbReference type="SMART" id="SM00347">
    <property type="entry name" value="HTH_MARR"/>
    <property type="match status" value="1"/>
</dbReference>
<reference evidence="2 3" key="1">
    <citation type="journal article" date="2014" name="BMC Genomics">
        <title>Comparison of environmental and isolate Sulfobacillus genomes reveals diverse carbon, sulfur, nitrogen, and hydrogen metabolisms.</title>
        <authorList>
            <person name="Justice N.B."/>
            <person name="Norman A."/>
            <person name="Brown C.T."/>
            <person name="Singh A."/>
            <person name="Thomas B.C."/>
            <person name="Banfield J.F."/>
        </authorList>
    </citation>
    <scope>NUCLEOTIDE SEQUENCE [LARGE SCALE GENOMIC DNA]</scope>
    <source>
        <strain evidence="2">AMDSBA1</strain>
    </source>
</reference>
<dbReference type="AlphaFoldDB" id="A0A2T2X6D1"/>
<dbReference type="SUPFAM" id="SSF46785">
    <property type="entry name" value="Winged helix' DNA-binding domain"/>
    <property type="match status" value="1"/>
</dbReference>
<feature type="domain" description="HTH marR-type" evidence="1">
    <location>
        <begin position="17"/>
        <end position="150"/>
    </location>
</feature>
<gene>
    <name evidence="2" type="ORF">C7B43_07150</name>
</gene>
<dbReference type="InterPro" id="IPR036390">
    <property type="entry name" value="WH_DNA-bd_sf"/>
</dbReference>
<comment type="caution">
    <text evidence="2">The sequence shown here is derived from an EMBL/GenBank/DDBJ whole genome shotgun (WGS) entry which is preliminary data.</text>
</comment>
<dbReference type="InterPro" id="IPR036388">
    <property type="entry name" value="WH-like_DNA-bd_sf"/>
</dbReference>
<dbReference type="Pfam" id="PF01047">
    <property type="entry name" value="MarR"/>
    <property type="match status" value="1"/>
</dbReference>
<protein>
    <recommendedName>
        <fullName evidence="1">HTH marR-type domain-containing protein</fullName>
    </recommendedName>
</protein>
<dbReference type="GO" id="GO:0003700">
    <property type="term" value="F:DNA-binding transcription factor activity"/>
    <property type="evidence" value="ECO:0007669"/>
    <property type="project" value="InterPro"/>
</dbReference>
<dbReference type="GO" id="GO:0006950">
    <property type="term" value="P:response to stress"/>
    <property type="evidence" value="ECO:0007669"/>
    <property type="project" value="TreeGrafter"/>
</dbReference>